<dbReference type="SUPFAM" id="SSF52777">
    <property type="entry name" value="CoA-dependent acyltransferases"/>
    <property type="match status" value="2"/>
</dbReference>
<dbReference type="InterPro" id="IPR009721">
    <property type="entry name" value="O-acyltransferase_WSD1_C"/>
</dbReference>
<sequence>MATGHEGENGVKALSPLDQMFLMLERRNQPMHVGSLMLFQPPPGASAEDIRELVDQMAQGDHAEPPFDQRLTRKLALPFWTKDDDFDLSHHFRHIALPQPGRIRELLAMVSNLHSSLLDREFPLWETTFIEGVSDGRFAMYSKMHHAMIDGVAAVRLVERVLSTDPDARDMEPPWAVKRPARKKEGLVAGPTSALSAVMGGLKAQAKSWPAVTKALVSTYQQARKDSEFGDLFRAPTTIFNRRIGNARRFAAQSWSLSRVKAAGKKLGGTLNDVVLAMCASALRRYLIEQNALPDQPLITMMPMSLRRDDSDSGNQVGMVLANLGTHVADPSERMSLIKRSVAASKERLSKMSPAEIMNYTGLISGPAGLNLATGIAPKKQLYNVVISNVPGPKQTLYWNGARLEGIYPVSIPVDGMALNITLVSYGDQLNFGLIACRRSVPHVQRMLEYLEQGLVELERL</sequence>
<dbReference type="GO" id="GO:0005886">
    <property type="term" value="C:plasma membrane"/>
    <property type="evidence" value="ECO:0007669"/>
    <property type="project" value="TreeGrafter"/>
</dbReference>
<keyword evidence="9 13" id="KW-0012">Acyltransferase</keyword>
<comment type="caution">
    <text evidence="13">The sequence shown here is derived from an EMBL/GenBank/DDBJ whole genome shotgun (WGS) entry which is preliminary data.</text>
</comment>
<evidence type="ECO:0000256" key="2">
    <source>
        <dbReference type="ARBA" id="ARBA00005189"/>
    </source>
</evidence>
<comment type="pathway">
    <text evidence="1">Glycerolipid metabolism; triacylglycerol biosynthesis.</text>
</comment>
<accession>A0A4R7PAJ9</accession>
<comment type="pathway">
    <text evidence="2">Lipid metabolism.</text>
</comment>
<name>A0A4R7PAJ9_9GAMM</name>
<evidence type="ECO:0000259" key="12">
    <source>
        <dbReference type="Pfam" id="PF06974"/>
    </source>
</evidence>
<keyword evidence="6 13" id="KW-0808">Transferase</keyword>
<dbReference type="EMBL" id="SOBT01000008">
    <property type="protein sequence ID" value="TDU31075.1"/>
    <property type="molecule type" value="Genomic_DNA"/>
</dbReference>
<organism evidence="13 14">
    <name type="scientific">Panacagrimonas perspica</name>
    <dbReference type="NCBI Taxonomy" id="381431"/>
    <lineage>
        <taxon>Bacteria</taxon>
        <taxon>Pseudomonadati</taxon>
        <taxon>Pseudomonadota</taxon>
        <taxon>Gammaproteobacteria</taxon>
        <taxon>Nevskiales</taxon>
        <taxon>Nevskiaceae</taxon>
        <taxon>Panacagrimonas</taxon>
    </lineage>
</organism>
<keyword evidence="8" id="KW-0443">Lipid metabolism</keyword>
<evidence type="ECO:0000256" key="6">
    <source>
        <dbReference type="ARBA" id="ARBA00022679"/>
    </source>
</evidence>
<comment type="similarity">
    <text evidence="3">Belongs to the long-chain O-acyltransferase family.</text>
</comment>
<evidence type="ECO:0000256" key="9">
    <source>
        <dbReference type="ARBA" id="ARBA00023315"/>
    </source>
</evidence>
<reference evidence="13 14" key="1">
    <citation type="submission" date="2019-03" db="EMBL/GenBank/DDBJ databases">
        <title>Genomic Encyclopedia of Type Strains, Phase IV (KMG-IV): sequencing the most valuable type-strain genomes for metagenomic binning, comparative biology and taxonomic classification.</title>
        <authorList>
            <person name="Goeker M."/>
        </authorList>
    </citation>
    <scope>NUCLEOTIDE SEQUENCE [LARGE SCALE GENOMIC DNA]</scope>
    <source>
        <strain evidence="13 14">DSM 26377</strain>
    </source>
</reference>
<dbReference type="AlphaFoldDB" id="A0A4R7PAJ9"/>
<dbReference type="Pfam" id="PF06974">
    <property type="entry name" value="WS_DGAT_C"/>
    <property type="match status" value="1"/>
</dbReference>
<evidence type="ECO:0000256" key="3">
    <source>
        <dbReference type="ARBA" id="ARBA00009587"/>
    </source>
</evidence>
<protein>
    <recommendedName>
        <fullName evidence="4">diacylglycerol O-acyltransferase</fullName>
        <ecNumber evidence="4">2.3.1.20</ecNumber>
    </recommendedName>
</protein>
<evidence type="ECO:0000256" key="1">
    <source>
        <dbReference type="ARBA" id="ARBA00004771"/>
    </source>
</evidence>
<keyword evidence="5" id="KW-0444">Lipid biosynthesis</keyword>
<dbReference type="GO" id="GO:0001666">
    <property type="term" value="P:response to hypoxia"/>
    <property type="evidence" value="ECO:0007669"/>
    <property type="project" value="TreeGrafter"/>
</dbReference>
<proteinExistence type="inferred from homology"/>
<evidence type="ECO:0000256" key="5">
    <source>
        <dbReference type="ARBA" id="ARBA00022516"/>
    </source>
</evidence>
<evidence type="ECO:0000256" key="7">
    <source>
        <dbReference type="ARBA" id="ARBA00022798"/>
    </source>
</evidence>
<dbReference type="InterPro" id="IPR045034">
    <property type="entry name" value="O-acyltransferase_WSD1-like"/>
</dbReference>
<evidence type="ECO:0000256" key="4">
    <source>
        <dbReference type="ARBA" id="ARBA00013244"/>
    </source>
</evidence>
<evidence type="ECO:0000256" key="8">
    <source>
        <dbReference type="ARBA" id="ARBA00023098"/>
    </source>
</evidence>
<evidence type="ECO:0000313" key="13">
    <source>
        <dbReference type="EMBL" id="TDU31075.1"/>
    </source>
</evidence>
<comment type="catalytic activity">
    <reaction evidence="10">
        <text>an acyl-CoA + a 1,2-diacyl-sn-glycerol = a triacyl-sn-glycerol + CoA</text>
        <dbReference type="Rhea" id="RHEA:10868"/>
        <dbReference type="ChEBI" id="CHEBI:17815"/>
        <dbReference type="ChEBI" id="CHEBI:57287"/>
        <dbReference type="ChEBI" id="CHEBI:58342"/>
        <dbReference type="ChEBI" id="CHEBI:64615"/>
        <dbReference type="EC" id="2.3.1.20"/>
    </reaction>
</comment>
<dbReference type="InterPro" id="IPR004255">
    <property type="entry name" value="O-acyltransferase_WSD1_N"/>
</dbReference>
<dbReference type="InterPro" id="IPR014292">
    <property type="entry name" value="Acyl_transf_WS/DGAT"/>
</dbReference>
<dbReference type="PANTHER" id="PTHR31650:SF1">
    <property type="entry name" value="WAX ESTER SYNTHASE_DIACYLGLYCEROL ACYLTRANSFERASE 4-RELATED"/>
    <property type="match status" value="1"/>
</dbReference>
<dbReference type="PANTHER" id="PTHR31650">
    <property type="entry name" value="O-ACYLTRANSFERASE (WSD1-LIKE) FAMILY PROTEIN"/>
    <property type="match status" value="1"/>
</dbReference>
<dbReference type="GO" id="GO:0004144">
    <property type="term" value="F:diacylglycerol O-acyltransferase activity"/>
    <property type="evidence" value="ECO:0007669"/>
    <property type="project" value="UniProtKB-EC"/>
</dbReference>
<dbReference type="NCBIfam" id="TIGR02946">
    <property type="entry name" value="acyl_WS_DGAT"/>
    <property type="match status" value="1"/>
</dbReference>
<evidence type="ECO:0000256" key="10">
    <source>
        <dbReference type="ARBA" id="ARBA00048109"/>
    </source>
</evidence>
<keyword evidence="7" id="KW-0319">Glycerol metabolism</keyword>
<feature type="domain" description="O-acyltransferase WSD1 C-terminal" evidence="12">
    <location>
        <begin position="314"/>
        <end position="458"/>
    </location>
</feature>
<evidence type="ECO:0000259" key="11">
    <source>
        <dbReference type="Pfam" id="PF03007"/>
    </source>
</evidence>
<dbReference type="Pfam" id="PF03007">
    <property type="entry name" value="WS_DGAT_cat"/>
    <property type="match status" value="1"/>
</dbReference>
<dbReference type="EC" id="2.3.1.20" evidence="4"/>
<feature type="domain" description="O-acyltransferase WSD1-like N-terminal" evidence="11">
    <location>
        <begin position="14"/>
        <end position="275"/>
    </location>
</feature>
<evidence type="ECO:0000313" key="14">
    <source>
        <dbReference type="Proteomes" id="UP000295341"/>
    </source>
</evidence>
<dbReference type="GO" id="GO:0051701">
    <property type="term" value="P:biological process involved in interaction with host"/>
    <property type="evidence" value="ECO:0007669"/>
    <property type="project" value="TreeGrafter"/>
</dbReference>
<gene>
    <name evidence="13" type="ORF">DFR24_0433</name>
</gene>
<dbReference type="GO" id="GO:0006071">
    <property type="term" value="P:glycerol metabolic process"/>
    <property type="evidence" value="ECO:0007669"/>
    <property type="project" value="UniProtKB-KW"/>
</dbReference>
<dbReference type="GO" id="GO:0019432">
    <property type="term" value="P:triglyceride biosynthetic process"/>
    <property type="evidence" value="ECO:0007669"/>
    <property type="project" value="UniProtKB-UniPathway"/>
</dbReference>
<dbReference type="GO" id="GO:0071731">
    <property type="term" value="P:response to nitric oxide"/>
    <property type="evidence" value="ECO:0007669"/>
    <property type="project" value="TreeGrafter"/>
</dbReference>
<keyword evidence="14" id="KW-1185">Reference proteome</keyword>
<dbReference type="Proteomes" id="UP000295341">
    <property type="component" value="Unassembled WGS sequence"/>
</dbReference>
<dbReference type="UniPathway" id="UPA00282"/>